<keyword evidence="9" id="KW-0472">Membrane</keyword>
<keyword evidence="3 11" id="KW-0479">Metal-binding</keyword>
<evidence type="ECO:0000313" key="12">
    <source>
        <dbReference type="EMBL" id="CAD7682986.1"/>
    </source>
</evidence>
<accession>A0A811Z2N4</accession>
<organism evidence="12 13">
    <name type="scientific">Nyctereutes procyonoides</name>
    <name type="common">Raccoon dog</name>
    <name type="synonym">Canis procyonoides</name>
    <dbReference type="NCBI Taxonomy" id="34880"/>
    <lineage>
        <taxon>Eukaryota</taxon>
        <taxon>Metazoa</taxon>
        <taxon>Chordata</taxon>
        <taxon>Craniata</taxon>
        <taxon>Vertebrata</taxon>
        <taxon>Euteleostomi</taxon>
        <taxon>Mammalia</taxon>
        <taxon>Eutheria</taxon>
        <taxon>Laurasiatheria</taxon>
        <taxon>Carnivora</taxon>
        <taxon>Caniformia</taxon>
        <taxon>Canidae</taxon>
        <taxon>Nyctereutes</taxon>
    </lineage>
</organism>
<dbReference type="PANTHER" id="PTHR10122">
    <property type="entry name" value="CYTOCHROME C OXIDASE SUBUNIT 5B, MITOCHONDRIAL"/>
    <property type="match status" value="1"/>
</dbReference>
<dbReference type="GO" id="GO:0006123">
    <property type="term" value="P:mitochondrial electron transport, cytochrome c to oxygen"/>
    <property type="evidence" value="ECO:0007669"/>
    <property type="project" value="InterPro"/>
</dbReference>
<sequence length="97" mass="10507">MASRSLCGIGALVAQDLRATQATGLLREVMMSAQKGTKAHPNLVPSITNKQIVGCIFEEDNSAFILFWPHRGEISDALAEGPITSWCPTSWPTQSLH</sequence>
<dbReference type="Proteomes" id="UP000645828">
    <property type="component" value="Unassembled WGS sequence"/>
</dbReference>
<evidence type="ECO:0000256" key="6">
    <source>
        <dbReference type="ARBA" id="ARBA00022946"/>
    </source>
</evidence>
<keyword evidence="13" id="KW-1185">Reference proteome</keyword>
<evidence type="ECO:0000256" key="9">
    <source>
        <dbReference type="ARBA" id="ARBA00023136"/>
    </source>
</evidence>
<dbReference type="GO" id="GO:0045277">
    <property type="term" value="C:respiratory chain complex IV"/>
    <property type="evidence" value="ECO:0007669"/>
    <property type="project" value="InterPro"/>
</dbReference>
<dbReference type="GO" id="GO:0005743">
    <property type="term" value="C:mitochondrial inner membrane"/>
    <property type="evidence" value="ECO:0007669"/>
    <property type="project" value="UniProtKB-SubCell"/>
</dbReference>
<dbReference type="InterPro" id="IPR002124">
    <property type="entry name" value="Cyt_c_oxidase_su5b"/>
</dbReference>
<dbReference type="InterPro" id="IPR036972">
    <property type="entry name" value="Cyt_c_oxidase_su5b_sf"/>
</dbReference>
<dbReference type="SUPFAM" id="SSF57802">
    <property type="entry name" value="Rubredoxin-like"/>
    <property type="match status" value="1"/>
</dbReference>
<protein>
    <recommendedName>
        <fullName evidence="2">Cytochrome c oxidase subunit 5B, mitochondrial</fullName>
    </recommendedName>
    <alternativeName>
        <fullName evidence="10">Cytochrome c oxidase polypeptide Vb</fullName>
    </alternativeName>
</protein>
<evidence type="ECO:0000256" key="8">
    <source>
        <dbReference type="ARBA" id="ARBA00023128"/>
    </source>
</evidence>
<gene>
    <name evidence="12" type="ORF">NYPRO_LOCUS15778</name>
</gene>
<evidence type="ECO:0000256" key="7">
    <source>
        <dbReference type="ARBA" id="ARBA00022990"/>
    </source>
</evidence>
<reference evidence="12" key="1">
    <citation type="submission" date="2020-12" db="EMBL/GenBank/DDBJ databases">
        <authorList>
            <consortium name="Molecular Ecology Group"/>
        </authorList>
    </citation>
    <scope>NUCLEOTIDE SEQUENCE</scope>
    <source>
        <strain evidence="12">TBG_1078</strain>
    </source>
</reference>
<proteinExistence type="predicted"/>
<comment type="subcellular location">
    <subcellularLocation>
        <location evidence="1">Mitochondrion inner membrane</location>
    </subcellularLocation>
</comment>
<keyword evidence="7" id="KW-0007">Acetylation</keyword>
<feature type="binding site" evidence="11">
    <location>
        <position position="55"/>
    </location>
    <ligand>
        <name>Zn(2+)</name>
        <dbReference type="ChEBI" id="CHEBI:29105"/>
    </ligand>
</feature>
<evidence type="ECO:0000256" key="2">
    <source>
        <dbReference type="ARBA" id="ARBA00020224"/>
    </source>
</evidence>
<evidence type="ECO:0000256" key="1">
    <source>
        <dbReference type="ARBA" id="ARBA00004273"/>
    </source>
</evidence>
<dbReference type="Gene3D" id="2.60.11.10">
    <property type="entry name" value="Cytochrome c oxidase, subunit Vb"/>
    <property type="match status" value="1"/>
</dbReference>
<dbReference type="PANTHER" id="PTHR10122:SF20">
    <property type="entry name" value="CYTOCHROME C OXIDASE SUBUNIT 5B, MITOCHONDRIAL"/>
    <property type="match status" value="1"/>
</dbReference>
<evidence type="ECO:0000256" key="10">
    <source>
        <dbReference type="ARBA" id="ARBA00031048"/>
    </source>
</evidence>
<dbReference type="GO" id="GO:0046872">
    <property type="term" value="F:metal ion binding"/>
    <property type="evidence" value="ECO:0007669"/>
    <property type="project" value="UniProtKB-KW"/>
</dbReference>
<keyword evidence="5 11" id="KW-0862">Zinc</keyword>
<evidence type="ECO:0000256" key="3">
    <source>
        <dbReference type="ARBA" id="ARBA00022723"/>
    </source>
</evidence>
<keyword evidence="8" id="KW-0496">Mitochondrion</keyword>
<evidence type="ECO:0000256" key="4">
    <source>
        <dbReference type="ARBA" id="ARBA00022792"/>
    </source>
</evidence>
<dbReference type="AlphaFoldDB" id="A0A811Z2N4"/>
<evidence type="ECO:0000256" key="11">
    <source>
        <dbReference type="PIRSR" id="PIRSR602124-1"/>
    </source>
</evidence>
<comment type="caution">
    <text evidence="12">The sequence shown here is derived from an EMBL/GenBank/DDBJ whole genome shotgun (WGS) entry which is preliminary data.</text>
</comment>
<evidence type="ECO:0000256" key="5">
    <source>
        <dbReference type="ARBA" id="ARBA00022833"/>
    </source>
</evidence>
<name>A0A811Z2N4_NYCPR</name>
<keyword evidence="4" id="KW-0999">Mitochondrion inner membrane</keyword>
<dbReference type="EMBL" id="CAJHUB010000754">
    <property type="protein sequence ID" value="CAD7682986.1"/>
    <property type="molecule type" value="Genomic_DNA"/>
</dbReference>
<keyword evidence="6" id="KW-0809">Transit peptide</keyword>
<evidence type="ECO:0000313" key="13">
    <source>
        <dbReference type="Proteomes" id="UP000645828"/>
    </source>
</evidence>